<evidence type="ECO:0000313" key="1">
    <source>
        <dbReference type="EMBL" id="MFD1547704.1"/>
    </source>
</evidence>
<organism evidence="1 2">
    <name type="scientific">Nonomuraea guangzhouensis</name>
    <dbReference type="NCBI Taxonomy" id="1291555"/>
    <lineage>
        <taxon>Bacteria</taxon>
        <taxon>Bacillati</taxon>
        <taxon>Actinomycetota</taxon>
        <taxon>Actinomycetes</taxon>
        <taxon>Streptosporangiales</taxon>
        <taxon>Streptosporangiaceae</taxon>
        <taxon>Nonomuraea</taxon>
    </lineage>
</organism>
<comment type="caution">
    <text evidence="1">The sequence shown here is derived from an EMBL/GenBank/DDBJ whole genome shotgun (WGS) entry which is preliminary data.</text>
</comment>
<dbReference type="RefSeq" id="WP_219539152.1">
    <property type="nucleotide sequence ID" value="NZ_JAHKRM010000054.1"/>
</dbReference>
<dbReference type="Proteomes" id="UP001597097">
    <property type="component" value="Unassembled WGS sequence"/>
</dbReference>
<accession>A0ABW4GZD3</accession>
<dbReference type="EMBL" id="JBHUCM010000082">
    <property type="protein sequence ID" value="MFD1547704.1"/>
    <property type="molecule type" value="Genomic_DNA"/>
</dbReference>
<name>A0ABW4GZD3_9ACTN</name>
<sequence length="125" mass="13464">MSIEHEDQEERAAEFYGLRPSNARVCPRVVAGKRCLANSGECVCFNHQHVLDHGRVWLDKGGKHVLTGEPYSATGDEIAALVGDVAALGLKVSLSGRSLWNPRSTLLIRVTAHGNSTGRTAKEAS</sequence>
<proteinExistence type="predicted"/>
<evidence type="ECO:0000313" key="2">
    <source>
        <dbReference type="Proteomes" id="UP001597097"/>
    </source>
</evidence>
<gene>
    <name evidence="1" type="ORF">ACFSJ0_62500</name>
</gene>
<reference evidence="2" key="1">
    <citation type="journal article" date="2019" name="Int. J. Syst. Evol. Microbiol.">
        <title>The Global Catalogue of Microorganisms (GCM) 10K type strain sequencing project: providing services to taxonomists for standard genome sequencing and annotation.</title>
        <authorList>
            <consortium name="The Broad Institute Genomics Platform"/>
            <consortium name="The Broad Institute Genome Sequencing Center for Infectious Disease"/>
            <person name="Wu L."/>
            <person name="Ma J."/>
        </authorList>
    </citation>
    <scope>NUCLEOTIDE SEQUENCE [LARGE SCALE GENOMIC DNA]</scope>
    <source>
        <strain evidence="2">CGMCC 1.15399</strain>
    </source>
</reference>
<protein>
    <submittedName>
        <fullName evidence="1">Uncharacterized protein</fullName>
    </submittedName>
</protein>
<keyword evidence="2" id="KW-1185">Reference proteome</keyword>